<dbReference type="InterPro" id="IPR006513">
    <property type="entry name" value="YtfJ_HI0045"/>
</dbReference>
<proteinExistence type="predicted"/>
<keyword evidence="3" id="KW-1185">Reference proteome</keyword>
<dbReference type="KEGG" id="cko:CKO_03614"/>
<evidence type="ECO:0008006" key="4">
    <source>
        <dbReference type="Google" id="ProtNLM"/>
    </source>
</evidence>
<evidence type="ECO:0000313" key="3">
    <source>
        <dbReference type="Proteomes" id="UP000008148"/>
    </source>
</evidence>
<feature type="signal peptide" evidence="1">
    <location>
        <begin position="1"/>
        <end position="40"/>
    </location>
</feature>
<name>A8AMI0_CITK8</name>
<keyword evidence="1" id="KW-0732">Signal</keyword>
<dbReference type="Pfam" id="PF09695">
    <property type="entry name" value="YtfJ_HI0045"/>
    <property type="match status" value="1"/>
</dbReference>
<dbReference type="NCBIfam" id="TIGR01626">
    <property type="entry name" value="ytfJ_HI0045"/>
    <property type="match status" value="1"/>
</dbReference>
<evidence type="ECO:0000256" key="1">
    <source>
        <dbReference type="SAM" id="SignalP"/>
    </source>
</evidence>
<protein>
    <recommendedName>
        <fullName evidence="4">YtfJ family protein</fullName>
    </recommendedName>
</protein>
<dbReference type="HOGENOM" id="CLU_091011_0_0_6"/>
<accession>A8AMI0</accession>
<gene>
    <name evidence="2" type="ordered locus">CKO_03614</name>
</gene>
<organism evidence="2 3">
    <name type="scientific">Citrobacter koseri (strain ATCC BAA-895 / CDC 4225-83 / SGSC4696)</name>
    <dbReference type="NCBI Taxonomy" id="290338"/>
    <lineage>
        <taxon>Bacteria</taxon>
        <taxon>Pseudomonadati</taxon>
        <taxon>Pseudomonadota</taxon>
        <taxon>Gammaproteobacteria</taxon>
        <taxon>Enterobacterales</taxon>
        <taxon>Enterobacteriaceae</taxon>
        <taxon>Citrobacter</taxon>
    </lineage>
</organism>
<reference evidence="2 3" key="1">
    <citation type="submission" date="2007-08" db="EMBL/GenBank/DDBJ databases">
        <authorList>
            <consortium name="The Citrobacter koseri Genome Sequencing Project"/>
            <person name="McClelland M."/>
            <person name="Sanderson E.K."/>
            <person name="Porwollik S."/>
            <person name="Spieth J."/>
            <person name="Clifton W.S."/>
            <person name="Latreille P."/>
            <person name="Courtney L."/>
            <person name="Wang C."/>
            <person name="Pepin K."/>
            <person name="Bhonagiri V."/>
            <person name="Nash W."/>
            <person name="Johnson M."/>
            <person name="Thiruvilangam P."/>
            <person name="Wilson R."/>
        </authorList>
    </citation>
    <scope>NUCLEOTIDE SEQUENCE [LARGE SCALE GENOMIC DNA]</scope>
    <source>
        <strain evidence="3">ATCC BAA-895 / CDC 4225-83 / SGSC4696</strain>
    </source>
</reference>
<feature type="chain" id="PRO_5002717557" description="YtfJ family protein" evidence="1">
    <location>
        <begin position="41"/>
        <end position="205"/>
    </location>
</feature>
<dbReference type="Gene3D" id="3.40.30.10">
    <property type="entry name" value="Glutaredoxin"/>
    <property type="match status" value="1"/>
</dbReference>
<dbReference type="Proteomes" id="UP000008148">
    <property type="component" value="Chromosome"/>
</dbReference>
<evidence type="ECO:0000313" key="2">
    <source>
        <dbReference type="EMBL" id="ABV14693.1"/>
    </source>
</evidence>
<dbReference type="AlphaFoldDB" id="A8AMI0"/>
<dbReference type="EMBL" id="CP000822">
    <property type="protein sequence ID" value="ABV14693.1"/>
    <property type="molecule type" value="Genomic_DNA"/>
</dbReference>
<sequence length="205" mass="22615">MIKPQTQVVGSPAKNKEGNPMTLRKLLALSCLLLPMMASAHNFETHQRVSPIGIADRGELILDNNKFSYKSWNSAQLPGKVRVLQHIAGRTSAKEKNAALIEAIKSANLPHDRYQTTTIVNTDDAIPGTSMFVRSSIESNKKLYPWSQFIVDSNGVARKAWQLEEESSAIVVLDKDGRIQYAKDGGLSPAEVQQVIALLHKLLNN</sequence>
<dbReference type="STRING" id="290338.CKO_03614"/>